<evidence type="ECO:0000313" key="1">
    <source>
        <dbReference type="EMBL" id="PIY94028.1"/>
    </source>
</evidence>
<gene>
    <name evidence="1" type="ORF">COY67_03240</name>
</gene>
<sequence>MKKTYILLIILAVLLINLPVKADNEIIIPFTEIKINIKPNVVEYDLSDSHIVYTTKEDNNYTLYLYDLDQDQTIIIAEQEGAKFEPSIDDQNLVYVQSEKNVMLYDIELNADLEEKITERITSSYPYETSLNPHVQDNKISYTRWFYNQDKSICQVYDLITKENKACESIIGHHQTNQDHHLDKVVWQDDRNDVNNIYLHNFTTNETRNLSDNGLNHYFPKVYNDIVIWDTKDQIYVKNLIDNSLQIISNDKAAIFSSDIDNQNIVYQSNPGGNYDIFLYNLITKDQIPVTFSLAEDKAPKIFNNHILWLRYNTGGQYALYYKNIKPYTDKLFTQLTLETIDSSSVQISWPETNTADQYYTLYRSELTGSIGEAVADHIKDDSYTDNTITANKDYYYTLRLVDVNGDQSILTQ</sequence>
<dbReference type="EMBL" id="PFMC01000076">
    <property type="protein sequence ID" value="PIY94028.1"/>
    <property type="molecule type" value="Genomic_DNA"/>
</dbReference>
<dbReference type="SUPFAM" id="SSF49265">
    <property type="entry name" value="Fibronectin type III"/>
    <property type="match status" value="1"/>
</dbReference>
<dbReference type="Proteomes" id="UP000228689">
    <property type="component" value="Unassembled WGS sequence"/>
</dbReference>
<evidence type="ECO:0000313" key="2">
    <source>
        <dbReference type="Proteomes" id="UP000228689"/>
    </source>
</evidence>
<dbReference type="InterPro" id="IPR036116">
    <property type="entry name" value="FN3_sf"/>
</dbReference>
<dbReference type="PANTHER" id="PTHR36842">
    <property type="entry name" value="PROTEIN TOLB HOMOLOG"/>
    <property type="match status" value="1"/>
</dbReference>
<evidence type="ECO:0008006" key="3">
    <source>
        <dbReference type="Google" id="ProtNLM"/>
    </source>
</evidence>
<proteinExistence type="predicted"/>
<organism evidence="1 2">
    <name type="scientific">Candidatus Komeilibacteria bacterium CG_4_10_14_0_8_um_filter_37_78</name>
    <dbReference type="NCBI Taxonomy" id="1974471"/>
    <lineage>
        <taxon>Bacteria</taxon>
        <taxon>Candidatus Komeiliibacteriota</taxon>
    </lineage>
</organism>
<dbReference type="SUPFAM" id="SSF82171">
    <property type="entry name" value="DPP6 N-terminal domain-like"/>
    <property type="match status" value="1"/>
</dbReference>
<dbReference type="InterPro" id="IPR013783">
    <property type="entry name" value="Ig-like_fold"/>
</dbReference>
<dbReference type="Gene3D" id="2.60.40.10">
    <property type="entry name" value="Immunoglobulins"/>
    <property type="match status" value="1"/>
</dbReference>
<comment type="caution">
    <text evidence="1">The sequence shown here is derived from an EMBL/GenBank/DDBJ whole genome shotgun (WGS) entry which is preliminary data.</text>
</comment>
<reference evidence="2" key="1">
    <citation type="submission" date="2017-09" db="EMBL/GenBank/DDBJ databases">
        <title>Depth-based differentiation of microbial function through sediment-hosted aquifers and enrichment of novel symbionts in the deep terrestrial subsurface.</title>
        <authorList>
            <person name="Probst A.J."/>
            <person name="Ladd B."/>
            <person name="Jarett J.K."/>
            <person name="Geller-Mcgrath D.E."/>
            <person name="Sieber C.M.K."/>
            <person name="Emerson J.B."/>
            <person name="Anantharaman K."/>
            <person name="Thomas B.C."/>
            <person name="Malmstrom R."/>
            <person name="Stieglmeier M."/>
            <person name="Klingl A."/>
            <person name="Woyke T."/>
            <person name="Ryan C.M."/>
            <person name="Banfield J.F."/>
        </authorList>
    </citation>
    <scope>NUCLEOTIDE SEQUENCE [LARGE SCALE GENOMIC DNA]</scope>
</reference>
<dbReference type="PANTHER" id="PTHR36842:SF1">
    <property type="entry name" value="PROTEIN TOLB"/>
    <property type="match status" value="1"/>
</dbReference>
<accession>A0A2M7RB74</accession>
<name>A0A2M7RB74_9BACT</name>
<protein>
    <recommendedName>
        <fullName evidence="3">Fibronectin type-III domain-containing protein</fullName>
    </recommendedName>
</protein>
<dbReference type="AlphaFoldDB" id="A0A2M7RB74"/>